<dbReference type="GO" id="GO:1990538">
    <property type="term" value="F:xylan O-acetyltransferase activity"/>
    <property type="evidence" value="ECO:0007669"/>
    <property type="project" value="UniProtKB-ARBA"/>
</dbReference>
<dbReference type="GO" id="GO:0000139">
    <property type="term" value="C:Golgi membrane"/>
    <property type="evidence" value="ECO:0007669"/>
    <property type="project" value="UniProtKB-SubCell"/>
</dbReference>
<dbReference type="InterPro" id="IPR029962">
    <property type="entry name" value="TBL"/>
</dbReference>
<keyword evidence="7 9" id="KW-0472">Membrane</keyword>
<keyword evidence="3 9" id="KW-0812">Transmembrane</keyword>
<dbReference type="Pfam" id="PF14416">
    <property type="entry name" value="PMR5N"/>
    <property type="match status" value="1"/>
</dbReference>
<evidence type="ECO:0000256" key="5">
    <source>
        <dbReference type="ARBA" id="ARBA00022989"/>
    </source>
</evidence>
<evidence type="ECO:0000259" key="11">
    <source>
        <dbReference type="Pfam" id="PF14416"/>
    </source>
</evidence>
<protein>
    <submittedName>
        <fullName evidence="12">Trichome birefringence-like 28</fullName>
    </submittedName>
</protein>
<feature type="transmembrane region" description="Helical" evidence="9">
    <location>
        <begin position="12"/>
        <end position="30"/>
    </location>
</feature>
<name>A0A0K9P0H6_ZOSMR</name>
<feature type="region of interest" description="Disordered" evidence="8">
    <location>
        <begin position="53"/>
        <end position="73"/>
    </location>
</feature>
<evidence type="ECO:0000256" key="7">
    <source>
        <dbReference type="ARBA" id="ARBA00023136"/>
    </source>
</evidence>
<dbReference type="OMA" id="YTDCIHW"/>
<comment type="subcellular location">
    <subcellularLocation>
        <location evidence="1">Golgi apparatus membrane</location>
        <topology evidence="1">Single-pass type II membrane protein</topology>
    </subcellularLocation>
</comment>
<dbReference type="InterPro" id="IPR026057">
    <property type="entry name" value="TBL_C"/>
</dbReference>
<evidence type="ECO:0000256" key="8">
    <source>
        <dbReference type="SAM" id="MobiDB-lite"/>
    </source>
</evidence>
<keyword evidence="6" id="KW-0333">Golgi apparatus</keyword>
<dbReference type="OrthoDB" id="630188at2759"/>
<feature type="compositionally biased region" description="Acidic residues" evidence="8">
    <location>
        <begin position="53"/>
        <end position="65"/>
    </location>
</feature>
<evidence type="ECO:0000313" key="12">
    <source>
        <dbReference type="EMBL" id="KMZ62484.1"/>
    </source>
</evidence>
<proteinExistence type="inferred from homology"/>
<sequence length="425" mass="49551">MKSMEALKRFNLPFFLLVILICAVVSLLVLKDIYTIANKSNYTEQLSSEDLDFSNEENIEEEEEAAPSSSPNQLIEFNQGSQNRCDVMNGKWVFNRSLETQYTDASCPYLDKQVSCVLNGRPDGDYLHWQWEMDDCYLSRFDGADALEKLRGKRLMFVGDSLQREQWQSFVCLVQYHVPPKLKSMKHGRSLSVFTAEEYNTSIEFYNAPFLIESNSDVFIIKDLRKRILRLDSISKHARHWMGVDILVFNTYVWWTTGFKLKTTWKSMKNNDGYEEMSVDVAYKLGLETWANWIDSNINPNKTRVFFTTISPTHIRSSEWNFNDRDVGNRCYNETQPVMEKGYIGFGTDKRIMRVVEDVVGRMKKVVSILNITQMSEYRKDGHASVYTEYGGKRKQKSDPKYADCIHWCLPGLPDVWNQLLYSFL</sequence>
<dbReference type="InterPro" id="IPR025846">
    <property type="entry name" value="TBL_N"/>
</dbReference>
<reference evidence="13" key="1">
    <citation type="journal article" date="2016" name="Nature">
        <title>The genome of the seagrass Zostera marina reveals angiosperm adaptation to the sea.</title>
        <authorList>
            <person name="Olsen J.L."/>
            <person name="Rouze P."/>
            <person name="Verhelst B."/>
            <person name="Lin Y.-C."/>
            <person name="Bayer T."/>
            <person name="Collen J."/>
            <person name="Dattolo E."/>
            <person name="De Paoli E."/>
            <person name="Dittami S."/>
            <person name="Maumus F."/>
            <person name="Michel G."/>
            <person name="Kersting A."/>
            <person name="Lauritano C."/>
            <person name="Lohaus R."/>
            <person name="Toepel M."/>
            <person name="Tonon T."/>
            <person name="Vanneste K."/>
            <person name="Amirebrahimi M."/>
            <person name="Brakel J."/>
            <person name="Bostroem C."/>
            <person name="Chovatia M."/>
            <person name="Grimwood J."/>
            <person name="Jenkins J.W."/>
            <person name="Jueterbock A."/>
            <person name="Mraz A."/>
            <person name="Stam W.T."/>
            <person name="Tice H."/>
            <person name="Bornberg-Bauer E."/>
            <person name="Green P.J."/>
            <person name="Pearson G.A."/>
            <person name="Procaccini G."/>
            <person name="Duarte C.M."/>
            <person name="Schmutz J."/>
            <person name="Reusch T.B.H."/>
            <person name="Van de Peer Y."/>
        </authorList>
    </citation>
    <scope>NUCLEOTIDE SEQUENCE [LARGE SCALE GENOMIC DNA]</scope>
    <source>
        <strain evidence="13">cv. Finnish</strain>
    </source>
</reference>
<dbReference type="PANTHER" id="PTHR32285">
    <property type="entry name" value="PROTEIN TRICHOME BIREFRINGENCE-LIKE 9-RELATED"/>
    <property type="match status" value="1"/>
</dbReference>
<evidence type="ECO:0000256" key="3">
    <source>
        <dbReference type="ARBA" id="ARBA00022692"/>
    </source>
</evidence>
<keyword evidence="5 9" id="KW-1133">Transmembrane helix</keyword>
<keyword evidence="4" id="KW-0735">Signal-anchor</keyword>
<feature type="domain" description="Trichome birefringence-like C-terminal" evidence="10">
    <location>
        <begin position="138"/>
        <end position="423"/>
    </location>
</feature>
<accession>A0A0K9P0H6</accession>
<keyword evidence="13" id="KW-1185">Reference proteome</keyword>
<evidence type="ECO:0000256" key="4">
    <source>
        <dbReference type="ARBA" id="ARBA00022968"/>
    </source>
</evidence>
<dbReference type="STRING" id="29655.A0A0K9P0H6"/>
<comment type="similarity">
    <text evidence="2">Belongs to the PC-esterase family. TBL subfamily.</text>
</comment>
<dbReference type="Pfam" id="PF13839">
    <property type="entry name" value="PC-Esterase"/>
    <property type="match status" value="1"/>
</dbReference>
<dbReference type="GO" id="GO:0005794">
    <property type="term" value="C:Golgi apparatus"/>
    <property type="evidence" value="ECO:0000318"/>
    <property type="project" value="GO_Central"/>
</dbReference>
<evidence type="ECO:0000313" key="13">
    <source>
        <dbReference type="Proteomes" id="UP000036987"/>
    </source>
</evidence>
<dbReference type="PANTHER" id="PTHR32285:SF7">
    <property type="entry name" value="PROTEIN TRICHOME BIREFRINGENCE-LIKE 3"/>
    <property type="match status" value="1"/>
</dbReference>
<gene>
    <name evidence="12" type="ORF">ZOSMA_45G00230</name>
</gene>
<evidence type="ECO:0000259" key="10">
    <source>
        <dbReference type="Pfam" id="PF13839"/>
    </source>
</evidence>
<feature type="domain" description="Trichome birefringence-like N-terminal" evidence="11">
    <location>
        <begin position="84"/>
        <end position="136"/>
    </location>
</feature>
<evidence type="ECO:0000256" key="2">
    <source>
        <dbReference type="ARBA" id="ARBA00007727"/>
    </source>
</evidence>
<dbReference type="Proteomes" id="UP000036987">
    <property type="component" value="Unassembled WGS sequence"/>
</dbReference>
<evidence type="ECO:0000256" key="9">
    <source>
        <dbReference type="SAM" id="Phobius"/>
    </source>
</evidence>
<evidence type="ECO:0000256" key="6">
    <source>
        <dbReference type="ARBA" id="ARBA00023034"/>
    </source>
</evidence>
<evidence type="ECO:0000256" key="1">
    <source>
        <dbReference type="ARBA" id="ARBA00004323"/>
    </source>
</evidence>
<dbReference type="EMBL" id="LFYR01001351">
    <property type="protein sequence ID" value="KMZ62484.1"/>
    <property type="molecule type" value="Genomic_DNA"/>
</dbReference>
<dbReference type="GO" id="GO:0016413">
    <property type="term" value="F:O-acetyltransferase activity"/>
    <property type="evidence" value="ECO:0000318"/>
    <property type="project" value="GO_Central"/>
</dbReference>
<comment type="caution">
    <text evidence="12">The sequence shown here is derived from an EMBL/GenBank/DDBJ whole genome shotgun (WGS) entry which is preliminary data.</text>
</comment>
<dbReference type="AlphaFoldDB" id="A0A0K9P0H6"/>
<organism evidence="12 13">
    <name type="scientific">Zostera marina</name>
    <name type="common">Eelgrass</name>
    <dbReference type="NCBI Taxonomy" id="29655"/>
    <lineage>
        <taxon>Eukaryota</taxon>
        <taxon>Viridiplantae</taxon>
        <taxon>Streptophyta</taxon>
        <taxon>Embryophyta</taxon>
        <taxon>Tracheophyta</taxon>
        <taxon>Spermatophyta</taxon>
        <taxon>Magnoliopsida</taxon>
        <taxon>Liliopsida</taxon>
        <taxon>Zosteraceae</taxon>
        <taxon>Zostera</taxon>
    </lineage>
</organism>